<name>A0A0K8RDC8_IXORI</name>
<dbReference type="PANTHER" id="PTHR15526:SF5">
    <property type="entry name" value="MUSKELIN"/>
    <property type="match status" value="1"/>
</dbReference>
<keyword evidence="1" id="KW-0880">Kelch repeat</keyword>
<protein>
    <submittedName>
        <fullName evidence="4">Putative muskelin</fullName>
    </submittedName>
</protein>
<sequence>MATEGCKKLKYTIHKCSSYTGSYLPENNLVDKPADQYSRWSSDSNYPPQFLILKLERPAIVQSITFGKYEKTHVCNMKKFKIYGGLTDEHMLEILDR</sequence>
<dbReference type="AlphaFoldDB" id="A0A0K8RDC8"/>
<dbReference type="Gene3D" id="2.60.120.260">
    <property type="entry name" value="Galactose-binding domain-like"/>
    <property type="match status" value="1"/>
</dbReference>
<organism evidence="4">
    <name type="scientific">Ixodes ricinus</name>
    <name type="common">Common tick</name>
    <name type="synonym">Acarus ricinus</name>
    <dbReference type="NCBI Taxonomy" id="34613"/>
    <lineage>
        <taxon>Eukaryota</taxon>
        <taxon>Metazoa</taxon>
        <taxon>Ecdysozoa</taxon>
        <taxon>Arthropoda</taxon>
        <taxon>Chelicerata</taxon>
        <taxon>Arachnida</taxon>
        <taxon>Acari</taxon>
        <taxon>Parasitiformes</taxon>
        <taxon>Ixodida</taxon>
        <taxon>Ixodoidea</taxon>
        <taxon>Ixodidae</taxon>
        <taxon>Ixodinae</taxon>
        <taxon>Ixodes</taxon>
    </lineage>
</organism>
<proteinExistence type="evidence at transcript level"/>
<dbReference type="SUPFAM" id="SSF49785">
    <property type="entry name" value="Galactose-binding domain-like"/>
    <property type="match status" value="1"/>
</dbReference>
<evidence type="ECO:0000256" key="1">
    <source>
        <dbReference type="ARBA" id="ARBA00022441"/>
    </source>
</evidence>
<dbReference type="Pfam" id="PF06588">
    <property type="entry name" value="Muskelin_N"/>
    <property type="match status" value="1"/>
</dbReference>
<evidence type="ECO:0000313" key="4">
    <source>
        <dbReference type="EMBL" id="JAA69152.1"/>
    </source>
</evidence>
<evidence type="ECO:0000259" key="3">
    <source>
        <dbReference type="Pfam" id="PF06588"/>
    </source>
</evidence>
<reference evidence="4" key="1">
    <citation type="submission" date="2012-12" db="EMBL/GenBank/DDBJ databases">
        <title>Identification and characterization of a phenylalanine ammonia-lyase gene family in Isatis indigotica Fort.</title>
        <authorList>
            <person name="Liu Q."/>
            <person name="Chen J."/>
            <person name="Zhou X."/>
            <person name="Di P."/>
            <person name="Xiao Y."/>
            <person name="Xuan H."/>
            <person name="Zhang L."/>
            <person name="Chen W."/>
        </authorList>
    </citation>
    <scope>NUCLEOTIDE SEQUENCE</scope>
    <source>
        <tissue evidence="4">Salivary gland</tissue>
    </source>
</reference>
<dbReference type="InterPro" id="IPR010565">
    <property type="entry name" value="Muskelin_N"/>
</dbReference>
<dbReference type="EMBL" id="GADI01004656">
    <property type="protein sequence ID" value="JAA69152.1"/>
    <property type="molecule type" value="mRNA"/>
</dbReference>
<dbReference type="PANTHER" id="PTHR15526">
    <property type="entry name" value="MUSKELIN"/>
    <property type="match status" value="1"/>
</dbReference>
<dbReference type="InterPro" id="IPR052456">
    <property type="entry name" value="CTLH_complex_component"/>
</dbReference>
<evidence type="ECO:0000256" key="2">
    <source>
        <dbReference type="ARBA" id="ARBA00022737"/>
    </source>
</evidence>
<dbReference type="InterPro" id="IPR008979">
    <property type="entry name" value="Galactose-bd-like_sf"/>
</dbReference>
<dbReference type="GO" id="GO:0005737">
    <property type="term" value="C:cytoplasm"/>
    <property type="evidence" value="ECO:0007669"/>
    <property type="project" value="TreeGrafter"/>
</dbReference>
<accession>A0A0K8RDC8</accession>
<keyword evidence="2" id="KW-0677">Repeat</keyword>
<feature type="domain" description="Muskelin N-terminal" evidence="3">
    <location>
        <begin position="6"/>
        <end position="95"/>
    </location>
</feature>